<organism evidence="4 5">
    <name type="scientific">Saitoella complicata (strain BCRC 22490 / CBS 7301 / JCM 7358 / NBRC 10748 / NRRL Y-17804)</name>
    <dbReference type="NCBI Taxonomy" id="698492"/>
    <lineage>
        <taxon>Eukaryota</taxon>
        <taxon>Fungi</taxon>
        <taxon>Dikarya</taxon>
        <taxon>Ascomycota</taxon>
        <taxon>Taphrinomycotina</taxon>
        <taxon>Taphrinomycotina incertae sedis</taxon>
        <taxon>Saitoella</taxon>
    </lineage>
</organism>
<feature type="compositionally biased region" description="Basic and acidic residues" evidence="2">
    <location>
        <begin position="465"/>
        <end position="477"/>
    </location>
</feature>
<feature type="domain" description="RRM" evidence="3">
    <location>
        <begin position="286"/>
        <end position="365"/>
    </location>
</feature>
<gene>
    <name evidence="4" type="ORF">G7K_2251-t1</name>
</gene>
<dbReference type="InterPro" id="IPR000504">
    <property type="entry name" value="RRM_dom"/>
</dbReference>
<feature type="compositionally biased region" description="Basic and acidic residues" evidence="2">
    <location>
        <begin position="531"/>
        <end position="548"/>
    </location>
</feature>
<dbReference type="InterPro" id="IPR012677">
    <property type="entry name" value="Nucleotide-bd_a/b_plait_sf"/>
</dbReference>
<evidence type="ECO:0000256" key="1">
    <source>
        <dbReference type="PROSITE-ProRule" id="PRU00176"/>
    </source>
</evidence>
<dbReference type="RefSeq" id="XP_019025727.1">
    <property type="nucleotide sequence ID" value="XM_019166214.1"/>
</dbReference>
<dbReference type="PANTHER" id="PTHR47232:SF1">
    <property type="entry name" value="TRANSDUCIN FAMILY PROTEIN _ WD-40 REPEAT FAMILY PROTEIN"/>
    <property type="match status" value="1"/>
</dbReference>
<feature type="compositionally biased region" description="Basic and acidic residues" evidence="2">
    <location>
        <begin position="69"/>
        <end position="80"/>
    </location>
</feature>
<dbReference type="PANTHER" id="PTHR47232">
    <property type="entry name" value="TRANSDUCIN FAMILY PROTEIN / WD-40 REPEAT FAMILY PROTEIN"/>
    <property type="match status" value="1"/>
</dbReference>
<feature type="compositionally biased region" description="Basic and acidic residues" evidence="2">
    <location>
        <begin position="571"/>
        <end position="583"/>
    </location>
</feature>
<feature type="compositionally biased region" description="Basic and acidic residues" evidence="2">
    <location>
        <begin position="727"/>
        <end position="739"/>
    </location>
</feature>
<evidence type="ECO:0000259" key="3">
    <source>
        <dbReference type="PROSITE" id="PS50102"/>
    </source>
</evidence>
<feature type="compositionally biased region" description="Low complexity" evidence="2">
    <location>
        <begin position="39"/>
        <end position="48"/>
    </location>
</feature>
<dbReference type="OrthoDB" id="1897642at2759"/>
<dbReference type="SUPFAM" id="SSF54928">
    <property type="entry name" value="RNA-binding domain, RBD"/>
    <property type="match status" value="1"/>
</dbReference>
<feature type="region of interest" description="Disordered" evidence="2">
    <location>
        <begin position="418"/>
        <end position="639"/>
    </location>
</feature>
<keyword evidence="5" id="KW-1185">Reference proteome</keyword>
<sequence length="1110" mass="124353">MDRGYDEDRRWQDGPQQNDTRMPNRYSMPPTTAPGRSTPLPRNINNYRPPRRMSPPRRRSDYSMPPPAPRRDWEVEESLKFKPTFTVEDEIERNRQLSSGYEGPQGPSVPLFYPDSQSPDRSQQTRIRTPRNQDFMHQENVQDSDMRGRQMNEFARRPLPTSAPHTPNSTYIPLPSTPAPQASKHVSIENVPVTMNAADLRDLFREAQDVTQGGSATFTLSFESLKEATEAVESGGASFLARQGVKMTYGSTTTDDSYLRKAQAPLAPRQTSNGVFRKEPLGTPSTGLFIRGYPSQFTEDDLRRFFPTAISSHARTGQKGGQKGKGWLGFVNFASVDAAKEASELPAVESLKSAGAEVTFTRDKKMLAGNHATSSTGHQEAAPLDDKQEDDIPATQEMLVIGRDPDSPPDRNILASTTAFVRPNEARPSSRQETTVSFFNRDGMVDPAPKKRKRDQEGIEILELGEAKSAPEPRNHVVDANPGEDDEGISSKPKIKKKKKAHQDQSVTVSEPSERDTPNGGEATVQKRTKERSSREHKEREDAADRSNPDAVVSSTTAVTEKEKNRKRSRRSDVIDVDVERVVQEPVVTRKERKQKRRPEPEPTPEPLEAQSDSDSSSSSSASSLNFESSDDEYEATTRLQQEHLIKDLIHDITADQRRLKKQRRVVYDLEERINRRISRLQAQMSSVAELLQTDDAPAEREQSVIETPVIRNRPAAESSATLPAPEESRKKPEKSSERKSKKKSKEVEPVEINISQRRLNMINASGEMRKNGARNSRSLLTHPAFDDLAMTTSLDGSVRFWNAHERQIIHEVTHEKWDRPTMPEDAAWVDPGVIALAASSSGNRGDPSQVSLLQFSVDSRCRTVDATPHILPDHPHEGQGVCAIAAFGQGKDSHFQFATSGFRHEVYVWDINRETYEAESIVSVHKTHTAAVRGLEWEGSRNWLVSADSKFVAWDMTAQREARTIKLPKVVHAIQHNPVNKALAMLTVGSRNNQLRLIDYRVPENNSIVREFDFGSYHSGTAAISSYIRGAWNTANPSMFAIGTHQGKVLLWDIRFNKTNSPQVLQIHPPDKKVLQTAFLGSDTMLTFGSENMINFMKFKTVLADVVQT</sequence>
<feature type="region of interest" description="Disordered" evidence="2">
    <location>
        <begin position="368"/>
        <end position="388"/>
    </location>
</feature>
<dbReference type="InterPro" id="IPR036322">
    <property type="entry name" value="WD40_repeat_dom_sf"/>
</dbReference>
<accession>A0A0E9NE29</accession>
<dbReference type="Proteomes" id="UP000033140">
    <property type="component" value="Unassembled WGS sequence"/>
</dbReference>
<comment type="caution">
    <text evidence="4">The sequence shown here is derived from an EMBL/GenBank/DDBJ whole genome shotgun (WGS) entry which is preliminary data.</text>
</comment>
<proteinExistence type="predicted"/>
<feature type="compositionally biased region" description="Polar residues" evidence="2">
    <location>
        <begin position="115"/>
        <end position="131"/>
    </location>
</feature>
<evidence type="ECO:0000313" key="5">
    <source>
        <dbReference type="Proteomes" id="UP000033140"/>
    </source>
</evidence>
<dbReference type="Gene3D" id="3.30.70.330">
    <property type="match status" value="1"/>
</dbReference>
<dbReference type="STRING" id="698492.A0A0E9NE29"/>
<dbReference type="AlphaFoldDB" id="A0A0E9NE29"/>
<keyword evidence="1" id="KW-0694">RNA-binding</keyword>
<dbReference type="PROSITE" id="PS50102">
    <property type="entry name" value="RRM"/>
    <property type="match status" value="1"/>
</dbReference>
<dbReference type="GO" id="GO:0003723">
    <property type="term" value="F:RNA binding"/>
    <property type="evidence" value="ECO:0007669"/>
    <property type="project" value="UniProtKB-UniRule"/>
</dbReference>
<dbReference type="SUPFAM" id="SSF50978">
    <property type="entry name" value="WD40 repeat-like"/>
    <property type="match status" value="1"/>
</dbReference>
<evidence type="ECO:0000313" key="4">
    <source>
        <dbReference type="EMBL" id="GAO48063.1"/>
    </source>
</evidence>
<reference evidence="4 5" key="1">
    <citation type="journal article" date="2011" name="J. Gen. Appl. Microbiol.">
        <title>Draft genome sequencing of the enigmatic yeast Saitoella complicata.</title>
        <authorList>
            <person name="Nishida H."/>
            <person name="Hamamoto M."/>
            <person name="Sugiyama J."/>
        </authorList>
    </citation>
    <scope>NUCLEOTIDE SEQUENCE [LARGE SCALE GENOMIC DNA]</scope>
    <source>
        <strain evidence="4 5">NRRL Y-17804</strain>
    </source>
</reference>
<reference evidence="4 5" key="3">
    <citation type="journal article" date="2015" name="Genome Announc.">
        <title>Draft Genome Sequence of the Archiascomycetous Yeast Saitoella complicata.</title>
        <authorList>
            <person name="Yamauchi K."/>
            <person name="Kondo S."/>
            <person name="Hamamoto M."/>
            <person name="Takahashi Y."/>
            <person name="Ogura Y."/>
            <person name="Hayashi T."/>
            <person name="Nishida H."/>
        </authorList>
    </citation>
    <scope>NUCLEOTIDE SEQUENCE [LARGE SCALE GENOMIC DNA]</scope>
    <source>
        <strain evidence="4 5">NRRL Y-17804</strain>
    </source>
</reference>
<dbReference type="Gene3D" id="2.130.10.10">
    <property type="entry name" value="YVTN repeat-like/Quinoprotein amine dehydrogenase"/>
    <property type="match status" value="2"/>
</dbReference>
<dbReference type="InterPro" id="IPR035979">
    <property type="entry name" value="RBD_domain_sf"/>
</dbReference>
<protein>
    <recommendedName>
        <fullName evidence="3">RRM domain-containing protein</fullName>
    </recommendedName>
</protein>
<feature type="compositionally biased region" description="Basic and acidic residues" evidence="2">
    <location>
        <begin position="1"/>
        <end position="12"/>
    </location>
</feature>
<feature type="compositionally biased region" description="Low complexity" evidence="2">
    <location>
        <begin position="607"/>
        <end position="628"/>
    </location>
</feature>
<dbReference type="InterPro" id="IPR015943">
    <property type="entry name" value="WD40/YVTN_repeat-like_dom_sf"/>
</dbReference>
<dbReference type="EMBL" id="BACD03000012">
    <property type="protein sequence ID" value="GAO48063.1"/>
    <property type="molecule type" value="Genomic_DNA"/>
</dbReference>
<name>A0A0E9NE29_SAICN</name>
<reference evidence="4 5" key="2">
    <citation type="journal article" date="2014" name="J. Gen. Appl. Microbiol.">
        <title>The early diverging ascomycetous budding yeast Saitoella complicata has three histone deacetylases belonging to the Clr6, Hos2, and Rpd3 lineages.</title>
        <authorList>
            <person name="Nishida H."/>
            <person name="Matsumoto T."/>
            <person name="Kondo S."/>
            <person name="Hamamoto M."/>
            <person name="Yoshikawa H."/>
        </authorList>
    </citation>
    <scope>NUCLEOTIDE SEQUENCE [LARGE SCALE GENOMIC DNA]</scope>
    <source>
        <strain evidence="4 5">NRRL Y-17804</strain>
    </source>
</reference>
<feature type="region of interest" description="Disordered" evidence="2">
    <location>
        <begin position="692"/>
        <end position="750"/>
    </location>
</feature>
<feature type="region of interest" description="Disordered" evidence="2">
    <location>
        <begin position="1"/>
        <end position="131"/>
    </location>
</feature>
<evidence type="ECO:0000256" key="2">
    <source>
        <dbReference type="SAM" id="MobiDB-lite"/>
    </source>
</evidence>